<dbReference type="InterPro" id="IPR024473">
    <property type="entry name" value="Transposases_IS4_N"/>
</dbReference>
<dbReference type="EMBL" id="MCBA01000141">
    <property type="protein sequence ID" value="RGP87606.1"/>
    <property type="molecule type" value="Genomic_DNA"/>
</dbReference>
<dbReference type="AlphaFoldDB" id="A0A395TTY0"/>
<evidence type="ECO:0000313" key="3">
    <source>
        <dbReference type="Proteomes" id="UP000266701"/>
    </source>
</evidence>
<sequence length="84" mass="9678">MPVSQALDIINNYKPNHVETLADLLPIELINSAYELTDTVTLRKLKLTLESMTWLLVGMVIYHHKSMADIVNMLDIGLSRWKKR</sequence>
<feature type="domain" description="Transposase IS4 N-terminal" evidence="1">
    <location>
        <begin position="15"/>
        <end position="80"/>
    </location>
</feature>
<name>A0A395TTY0_VIBCL</name>
<proteinExistence type="predicted"/>
<dbReference type="Pfam" id="PF13006">
    <property type="entry name" value="Nterm_IS4"/>
    <property type="match status" value="1"/>
</dbReference>
<dbReference type="Proteomes" id="UP000266701">
    <property type="component" value="Unassembled WGS sequence"/>
</dbReference>
<accession>A0A395TTY0</accession>
<evidence type="ECO:0000313" key="2">
    <source>
        <dbReference type="EMBL" id="RGP87606.1"/>
    </source>
</evidence>
<organism evidence="2 3">
    <name type="scientific">Vibrio cholerae</name>
    <dbReference type="NCBI Taxonomy" id="666"/>
    <lineage>
        <taxon>Bacteria</taxon>
        <taxon>Pseudomonadati</taxon>
        <taxon>Pseudomonadota</taxon>
        <taxon>Gammaproteobacteria</taxon>
        <taxon>Vibrionales</taxon>
        <taxon>Vibrionaceae</taxon>
        <taxon>Vibrio</taxon>
    </lineage>
</organism>
<protein>
    <recommendedName>
        <fullName evidence="1">Transposase IS4 N-terminal domain-containing protein</fullName>
    </recommendedName>
</protein>
<reference evidence="2 3" key="1">
    <citation type="journal article" date="2017" name="Emerg. Infect. Dis.">
        <title>Carbapenemase VCC-1-Producing Vibrio cholerae in Coastal Waters of Germany.</title>
        <authorList>
            <person name="Hammerl J.A."/>
            <person name="Jackel C."/>
            <person name="Bortolaia V."/>
            <person name="Schwartz K."/>
            <person name="Bier N."/>
            <person name="Hendriksen R.S."/>
            <person name="Guerra B."/>
            <person name="Strauch E."/>
        </authorList>
    </citation>
    <scope>NUCLEOTIDE SEQUENCE [LARGE SCALE GENOMIC DNA]</scope>
    <source>
        <strain evidence="2 3">VN-2825</strain>
    </source>
</reference>
<gene>
    <name evidence="2" type="ORF">BC353_12850</name>
</gene>
<evidence type="ECO:0000259" key="1">
    <source>
        <dbReference type="Pfam" id="PF13006"/>
    </source>
</evidence>
<comment type="caution">
    <text evidence="2">The sequence shown here is derived from an EMBL/GenBank/DDBJ whole genome shotgun (WGS) entry which is preliminary data.</text>
</comment>